<dbReference type="Pfam" id="PF07690">
    <property type="entry name" value="MFS_1"/>
    <property type="match status" value="1"/>
</dbReference>
<keyword evidence="3 6" id="KW-0812">Transmembrane</keyword>
<feature type="transmembrane region" description="Helical" evidence="6">
    <location>
        <begin position="378"/>
        <end position="399"/>
    </location>
</feature>
<dbReference type="EMBL" id="QEKO01000001">
    <property type="protein sequence ID" value="PVY68575.1"/>
    <property type="molecule type" value="Genomic_DNA"/>
</dbReference>
<keyword evidence="9" id="KW-1185">Reference proteome</keyword>
<feature type="transmembrane region" description="Helical" evidence="6">
    <location>
        <begin position="43"/>
        <end position="61"/>
    </location>
</feature>
<feature type="transmembrane region" description="Helical" evidence="6">
    <location>
        <begin position="162"/>
        <end position="181"/>
    </location>
</feature>
<dbReference type="GO" id="GO:0005886">
    <property type="term" value="C:plasma membrane"/>
    <property type="evidence" value="ECO:0007669"/>
    <property type="project" value="UniProtKB-SubCell"/>
</dbReference>
<feature type="transmembrane region" description="Helical" evidence="6">
    <location>
        <begin position="342"/>
        <end position="363"/>
    </location>
</feature>
<evidence type="ECO:0000256" key="1">
    <source>
        <dbReference type="ARBA" id="ARBA00004651"/>
    </source>
</evidence>
<dbReference type="STRING" id="1231391.GCA_000308195_00281"/>
<feature type="transmembrane region" description="Helical" evidence="6">
    <location>
        <begin position="131"/>
        <end position="156"/>
    </location>
</feature>
<dbReference type="Proteomes" id="UP000246145">
    <property type="component" value="Unassembled WGS sequence"/>
</dbReference>
<dbReference type="Gene3D" id="1.20.1250.20">
    <property type="entry name" value="MFS general substrate transporter like domains"/>
    <property type="match status" value="1"/>
</dbReference>
<dbReference type="InterPro" id="IPR036259">
    <property type="entry name" value="MFS_trans_sf"/>
</dbReference>
<dbReference type="OrthoDB" id="5291895at2"/>
<keyword evidence="5 6" id="KW-0472">Membrane</keyword>
<dbReference type="PROSITE" id="PS50850">
    <property type="entry name" value="MFS"/>
    <property type="match status" value="1"/>
</dbReference>
<feature type="transmembrane region" description="Helical" evidence="6">
    <location>
        <begin position="309"/>
        <end position="330"/>
    </location>
</feature>
<evidence type="ECO:0000256" key="6">
    <source>
        <dbReference type="SAM" id="Phobius"/>
    </source>
</evidence>
<feature type="domain" description="Major facilitator superfamily (MFS) profile" evidence="7">
    <location>
        <begin position="7"/>
        <end position="419"/>
    </location>
</feature>
<evidence type="ECO:0000256" key="3">
    <source>
        <dbReference type="ARBA" id="ARBA00022692"/>
    </source>
</evidence>
<name>A0A2U1CRQ3_9BURK</name>
<keyword evidence="4 6" id="KW-1133">Transmembrane helix</keyword>
<dbReference type="InterPro" id="IPR020846">
    <property type="entry name" value="MFS_dom"/>
</dbReference>
<feature type="transmembrane region" description="Helical" evidence="6">
    <location>
        <begin position="283"/>
        <end position="303"/>
    </location>
</feature>
<dbReference type="InterPro" id="IPR011701">
    <property type="entry name" value="MFS"/>
</dbReference>
<accession>A0A2U1CRQ3</accession>
<feature type="transmembrane region" description="Helical" evidence="6">
    <location>
        <begin position="7"/>
        <end position="31"/>
    </location>
</feature>
<dbReference type="GO" id="GO:0022857">
    <property type="term" value="F:transmembrane transporter activity"/>
    <property type="evidence" value="ECO:0007669"/>
    <property type="project" value="InterPro"/>
</dbReference>
<keyword evidence="2" id="KW-1003">Cell membrane</keyword>
<comment type="caution">
    <text evidence="8">The sequence shown here is derived from an EMBL/GenBank/DDBJ whole genome shotgun (WGS) entry which is preliminary data.</text>
</comment>
<evidence type="ECO:0000313" key="8">
    <source>
        <dbReference type="EMBL" id="PVY68575.1"/>
    </source>
</evidence>
<feature type="transmembrane region" description="Helical" evidence="6">
    <location>
        <begin position="73"/>
        <end position="91"/>
    </location>
</feature>
<evidence type="ECO:0000256" key="2">
    <source>
        <dbReference type="ARBA" id="ARBA00022475"/>
    </source>
</evidence>
<feature type="transmembrane region" description="Helical" evidence="6">
    <location>
        <begin position="251"/>
        <end position="271"/>
    </location>
</feature>
<reference evidence="8 9" key="1">
    <citation type="submission" date="2018-04" db="EMBL/GenBank/DDBJ databases">
        <title>Genomic Encyclopedia of Type Strains, Phase IV (KMG-IV): sequencing the most valuable type-strain genomes for metagenomic binning, comparative biology and taxonomic classification.</title>
        <authorList>
            <person name="Goeker M."/>
        </authorList>
    </citation>
    <scope>NUCLEOTIDE SEQUENCE [LARGE SCALE GENOMIC DNA]</scope>
    <source>
        <strain evidence="8 9">DSM 10065</strain>
    </source>
</reference>
<protein>
    <submittedName>
        <fullName evidence="8">Putative MFS family arabinose efflux permease</fullName>
    </submittedName>
</protein>
<dbReference type="RefSeq" id="WP_116517652.1">
    <property type="nucleotide sequence ID" value="NZ_JACCEX010000001.1"/>
</dbReference>
<evidence type="ECO:0000313" key="9">
    <source>
        <dbReference type="Proteomes" id="UP000246145"/>
    </source>
</evidence>
<evidence type="ECO:0000259" key="7">
    <source>
        <dbReference type="PROSITE" id="PS50850"/>
    </source>
</evidence>
<dbReference type="PANTHER" id="PTHR43124:SF3">
    <property type="entry name" value="CHLORAMPHENICOL EFFLUX PUMP RV0191"/>
    <property type="match status" value="1"/>
</dbReference>
<dbReference type="AlphaFoldDB" id="A0A2U1CRQ3"/>
<dbReference type="PANTHER" id="PTHR43124">
    <property type="entry name" value="PURINE EFFLUX PUMP PBUE"/>
    <property type="match status" value="1"/>
</dbReference>
<gene>
    <name evidence="8" type="ORF">C7440_0982</name>
</gene>
<proteinExistence type="predicted"/>
<sequence length="419" mass="44684">MNVATRVFLLFSAGYFVSYIFRGLNIGFAPFLTQEMGLTAADLGGLTSLYFLGFAVTQIPAGAALDTWGPRRVTAVLMLIAALGSLLFGLADGLVSMMAGRVLIGVGVAVCMGAGLQALAQHFPVHRIPVLNGALIAIGGLGGAVVGTPLALLLQAASWRTISVGLAAFTMVVAAMIWFWASDAGAVPRKKERPSVWAQFRGTWELLCSAGFWKLSLFPSVCGGMFYAVQSLWMKPYLLDVNQAGQAQTDALVSLLGLAAVCGSLVSGGLARRFERLGMSLTVFNGVCLGAFVGVQALILLDAPIPKTILWTCFGLFGACCVLIFAIFVTRYPPAMWGRANTTFNMLVFFMIFAVQNVIGLIVERWEPIEPGVYPAQAHLTAWSCLLAVQIACGIWYFWPTPRRAAVRPAALQGAEGRG</sequence>
<dbReference type="InterPro" id="IPR050189">
    <property type="entry name" value="MFS_Efflux_Transporters"/>
</dbReference>
<comment type="subcellular location">
    <subcellularLocation>
        <location evidence="1">Cell membrane</location>
        <topology evidence="1">Multi-pass membrane protein</topology>
    </subcellularLocation>
</comment>
<evidence type="ECO:0000256" key="5">
    <source>
        <dbReference type="ARBA" id="ARBA00023136"/>
    </source>
</evidence>
<evidence type="ECO:0000256" key="4">
    <source>
        <dbReference type="ARBA" id="ARBA00022989"/>
    </source>
</evidence>
<feature type="transmembrane region" description="Helical" evidence="6">
    <location>
        <begin position="202"/>
        <end position="229"/>
    </location>
</feature>
<dbReference type="SUPFAM" id="SSF103473">
    <property type="entry name" value="MFS general substrate transporter"/>
    <property type="match status" value="1"/>
</dbReference>
<organism evidence="8 9">
    <name type="scientific">Pusillimonas noertemannii</name>
    <dbReference type="NCBI Taxonomy" id="305977"/>
    <lineage>
        <taxon>Bacteria</taxon>
        <taxon>Pseudomonadati</taxon>
        <taxon>Pseudomonadota</taxon>
        <taxon>Betaproteobacteria</taxon>
        <taxon>Burkholderiales</taxon>
        <taxon>Alcaligenaceae</taxon>
        <taxon>Pusillimonas</taxon>
    </lineage>
</organism>
<feature type="transmembrane region" description="Helical" evidence="6">
    <location>
        <begin position="97"/>
        <end position="119"/>
    </location>
</feature>